<gene>
    <name evidence="1" type="ORF">H7F51_11130</name>
</gene>
<dbReference type="InterPro" id="IPR010342">
    <property type="entry name" value="DUF938"/>
</dbReference>
<protein>
    <submittedName>
        <fullName evidence="1">DUF938 domain-containing protein</fullName>
    </submittedName>
</protein>
<proteinExistence type="predicted"/>
<dbReference type="AlphaFoldDB" id="A0A7X1FSK0"/>
<dbReference type="EMBL" id="JACLAW010000007">
    <property type="protein sequence ID" value="MBC2666069.1"/>
    <property type="molecule type" value="Genomic_DNA"/>
</dbReference>
<dbReference type="Gene3D" id="3.40.50.150">
    <property type="entry name" value="Vaccinia Virus protein VP39"/>
    <property type="match status" value="1"/>
</dbReference>
<dbReference type="PANTHER" id="PTHR20974:SF0">
    <property type="entry name" value="UPF0585 PROTEIN CG18661"/>
    <property type="match status" value="1"/>
</dbReference>
<reference evidence="1 2" key="1">
    <citation type="submission" date="2020-08" db="EMBL/GenBank/DDBJ databases">
        <title>The genome sequence of type strain Novosphingobium flavum NBRC 111647.</title>
        <authorList>
            <person name="Liu Y."/>
        </authorList>
    </citation>
    <scope>NUCLEOTIDE SEQUENCE [LARGE SCALE GENOMIC DNA]</scope>
    <source>
        <strain evidence="1 2">NBRC 111647</strain>
    </source>
</reference>
<sequence>MSETHDARQSAPAALRNREPILAALRDVLPPSGHVLELASGTGEHVVHFARHLPGLEWQPSDPSAPARRSIAAWIAAEGLTNVRLPLALDAIDANWPIDRAAAMLCINMIHISPWAATEGLLRGAGRILEAGSPLCLYGPFRRAGHPLEPSNAAFDQDLRARNPAWGLRELGEVERCGETHGLVLERCLAMPANNLFVVFRRVLSAAPLDAV</sequence>
<evidence type="ECO:0000313" key="1">
    <source>
        <dbReference type="EMBL" id="MBC2666069.1"/>
    </source>
</evidence>
<comment type="caution">
    <text evidence="1">The sequence shown here is derived from an EMBL/GenBank/DDBJ whole genome shotgun (WGS) entry which is preliminary data.</text>
</comment>
<dbReference type="Pfam" id="PF06080">
    <property type="entry name" value="DUF938"/>
    <property type="match status" value="1"/>
</dbReference>
<dbReference type="SUPFAM" id="SSF53335">
    <property type="entry name" value="S-adenosyl-L-methionine-dependent methyltransferases"/>
    <property type="match status" value="1"/>
</dbReference>
<evidence type="ECO:0000313" key="2">
    <source>
        <dbReference type="Proteomes" id="UP000566813"/>
    </source>
</evidence>
<keyword evidence="2" id="KW-1185">Reference proteome</keyword>
<name>A0A7X1FSK0_9SPHN</name>
<dbReference type="PANTHER" id="PTHR20974">
    <property type="entry name" value="UPF0585 PROTEIN CG18661"/>
    <property type="match status" value="1"/>
</dbReference>
<dbReference type="RefSeq" id="WP_185664367.1">
    <property type="nucleotide sequence ID" value="NZ_JACLAW010000007.1"/>
</dbReference>
<organism evidence="1 2">
    <name type="scientific">Novosphingobium flavum</name>
    <dbReference type="NCBI Taxonomy" id="1778672"/>
    <lineage>
        <taxon>Bacteria</taxon>
        <taxon>Pseudomonadati</taxon>
        <taxon>Pseudomonadota</taxon>
        <taxon>Alphaproteobacteria</taxon>
        <taxon>Sphingomonadales</taxon>
        <taxon>Sphingomonadaceae</taxon>
        <taxon>Novosphingobium</taxon>
    </lineage>
</organism>
<dbReference type="Proteomes" id="UP000566813">
    <property type="component" value="Unassembled WGS sequence"/>
</dbReference>
<accession>A0A7X1FSK0</accession>
<dbReference type="InterPro" id="IPR029063">
    <property type="entry name" value="SAM-dependent_MTases_sf"/>
</dbReference>